<reference evidence="2 3" key="1">
    <citation type="submission" date="2019-06" db="EMBL/GenBank/DDBJ databases">
        <title>Sequencing the genomes of 1000 actinobacteria strains.</title>
        <authorList>
            <person name="Klenk H.-P."/>
        </authorList>
    </citation>
    <scope>NUCLEOTIDE SEQUENCE [LARGE SCALE GENOMIC DNA]</scope>
    <source>
        <strain evidence="2 3">DSM 24083</strain>
    </source>
</reference>
<gene>
    <name evidence="2" type="ORF">FB556_2167</name>
</gene>
<keyword evidence="1" id="KW-0175">Coiled coil</keyword>
<keyword evidence="3" id="KW-1185">Reference proteome</keyword>
<protein>
    <submittedName>
        <fullName evidence="2">Uncharacterized protein</fullName>
    </submittedName>
</protein>
<organism evidence="2 3">
    <name type="scientific">Enteractinococcus coprophilus</name>
    <dbReference type="NCBI Taxonomy" id="1027633"/>
    <lineage>
        <taxon>Bacteria</taxon>
        <taxon>Bacillati</taxon>
        <taxon>Actinomycetota</taxon>
        <taxon>Actinomycetes</taxon>
        <taxon>Micrococcales</taxon>
        <taxon>Micrococcaceae</taxon>
    </lineage>
</organism>
<comment type="caution">
    <text evidence="2">The sequence shown here is derived from an EMBL/GenBank/DDBJ whole genome shotgun (WGS) entry which is preliminary data.</text>
</comment>
<accession>A0A543AGG2</accession>
<dbReference type="EMBL" id="VFOU01000003">
    <property type="protein sequence ID" value="TQL71674.1"/>
    <property type="molecule type" value="Genomic_DNA"/>
</dbReference>
<dbReference type="AlphaFoldDB" id="A0A543AGG2"/>
<feature type="coiled-coil region" evidence="1">
    <location>
        <begin position="10"/>
        <end position="37"/>
    </location>
</feature>
<evidence type="ECO:0000313" key="3">
    <source>
        <dbReference type="Proteomes" id="UP000319746"/>
    </source>
</evidence>
<sequence length="40" mass="4350">MNPGPILALISDLYAQVSELAHENQQLREALEAAQDQQGS</sequence>
<proteinExistence type="predicted"/>
<name>A0A543AGG2_9MICC</name>
<dbReference type="Proteomes" id="UP000319746">
    <property type="component" value="Unassembled WGS sequence"/>
</dbReference>
<evidence type="ECO:0000256" key="1">
    <source>
        <dbReference type="SAM" id="Coils"/>
    </source>
</evidence>
<evidence type="ECO:0000313" key="2">
    <source>
        <dbReference type="EMBL" id="TQL71674.1"/>
    </source>
</evidence>